<name>A0A5D2PVZ3_GOSTO</name>
<dbReference type="AlphaFoldDB" id="A0A5D2PVZ3"/>
<gene>
    <name evidence="1" type="ORF">ES332_A07G225800v1</name>
</gene>
<protein>
    <submittedName>
        <fullName evidence="1">Uncharacterized protein</fullName>
    </submittedName>
</protein>
<evidence type="ECO:0000313" key="1">
    <source>
        <dbReference type="EMBL" id="TYI20269.1"/>
    </source>
</evidence>
<keyword evidence="2" id="KW-1185">Reference proteome</keyword>
<dbReference type="Proteomes" id="UP000322667">
    <property type="component" value="Chromosome A07"/>
</dbReference>
<dbReference type="EMBL" id="CM017616">
    <property type="protein sequence ID" value="TYI20269.1"/>
    <property type="molecule type" value="Genomic_DNA"/>
</dbReference>
<accession>A0A5D2PVZ3</accession>
<sequence>MSLESNLFNFAAETPFKETPKNPSADCPALMFEFCPDSMNKSCPNFVIESFPSDSTANLDPDGCLDCLAKIPAVESFFPHCEAFFSTNIHGPNSGPFSVLSEFYFSLPVLSTGVETATVISSA</sequence>
<proteinExistence type="predicted"/>
<reference evidence="1 2" key="1">
    <citation type="submission" date="2019-07" db="EMBL/GenBank/DDBJ databases">
        <title>WGS assembly of Gossypium tomentosum.</title>
        <authorList>
            <person name="Chen Z.J."/>
            <person name="Sreedasyam A."/>
            <person name="Ando A."/>
            <person name="Song Q."/>
            <person name="De L."/>
            <person name="Hulse-Kemp A."/>
            <person name="Ding M."/>
            <person name="Ye W."/>
            <person name="Kirkbride R."/>
            <person name="Jenkins J."/>
            <person name="Plott C."/>
            <person name="Lovell J."/>
            <person name="Lin Y.-M."/>
            <person name="Vaughn R."/>
            <person name="Liu B."/>
            <person name="Li W."/>
            <person name="Simpson S."/>
            <person name="Scheffler B."/>
            <person name="Saski C."/>
            <person name="Grover C."/>
            <person name="Hu G."/>
            <person name="Conover J."/>
            <person name="Carlson J."/>
            <person name="Shu S."/>
            <person name="Boston L."/>
            <person name="Williams M."/>
            <person name="Peterson D."/>
            <person name="Mcgee K."/>
            <person name="Jones D."/>
            <person name="Wendel J."/>
            <person name="Stelly D."/>
            <person name="Grimwood J."/>
            <person name="Schmutz J."/>
        </authorList>
    </citation>
    <scope>NUCLEOTIDE SEQUENCE [LARGE SCALE GENOMIC DNA]</scope>
    <source>
        <strain evidence="1">7179.01</strain>
    </source>
</reference>
<organism evidence="1 2">
    <name type="scientific">Gossypium tomentosum</name>
    <name type="common">Hawaiian cotton</name>
    <name type="synonym">Gossypium sandvicense</name>
    <dbReference type="NCBI Taxonomy" id="34277"/>
    <lineage>
        <taxon>Eukaryota</taxon>
        <taxon>Viridiplantae</taxon>
        <taxon>Streptophyta</taxon>
        <taxon>Embryophyta</taxon>
        <taxon>Tracheophyta</taxon>
        <taxon>Spermatophyta</taxon>
        <taxon>Magnoliopsida</taxon>
        <taxon>eudicotyledons</taxon>
        <taxon>Gunneridae</taxon>
        <taxon>Pentapetalae</taxon>
        <taxon>rosids</taxon>
        <taxon>malvids</taxon>
        <taxon>Malvales</taxon>
        <taxon>Malvaceae</taxon>
        <taxon>Malvoideae</taxon>
        <taxon>Gossypium</taxon>
    </lineage>
</organism>
<evidence type="ECO:0000313" key="2">
    <source>
        <dbReference type="Proteomes" id="UP000322667"/>
    </source>
</evidence>